<dbReference type="HOGENOM" id="CLU_2133430_0_0_1"/>
<accession>M5G4U1</accession>
<feature type="signal peptide" evidence="1">
    <location>
        <begin position="1"/>
        <end position="20"/>
    </location>
</feature>
<dbReference type="RefSeq" id="XP_040627774.1">
    <property type="nucleotide sequence ID" value="XM_040771184.1"/>
</dbReference>
<dbReference type="AlphaFoldDB" id="M5G4U1"/>
<evidence type="ECO:0000313" key="3">
    <source>
        <dbReference type="Proteomes" id="UP000030653"/>
    </source>
</evidence>
<organism evidence="2 3">
    <name type="scientific">Dacryopinax primogenitus (strain DJM 731)</name>
    <name type="common">Brown rot fungus</name>
    <dbReference type="NCBI Taxonomy" id="1858805"/>
    <lineage>
        <taxon>Eukaryota</taxon>
        <taxon>Fungi</taxon>
        <taxon>Dikarya</taxon>
        <taxon>Basidiomycota</taxon>
        <taxon>Agaricomycotina</taxon>
        <taxon>Dacrymycetes</taxon>
        <taxon>Dacrymycetales</taxon>
        <taxon>Dacrymycetaceae</taxon>
        <taxon>Dacryopinax</taxon>
    </lineage>
</organism>
<keyword evidence="1" id="KW-0732">Signal</keyword>
<name>M5G4U1_DACPD</name>
<protein>
    <submittedName>
        <fullName evidence="2">Uncharacterized protein</fullName>
    </submittedName>
</protein>
<evidence type="ECO:0000313" key="2">
    <source>
        <dbReference type="EMBL" id="EJU00877.1"/>
    </source>
</evidence>
<sequence length="118" mass="11771">MATASLGVFLLLAFWVFAAGHGGVCSSIVAAACYIWGAIKIIWAWTSLQAIAQFIKDLAILLDALKPALNALMIVLEEMCAVEERGRALGVGGAGVGVGGGVGARVGGMGLGGVGVGV</sequence>
<dbReference type="EMBL" id="JH795865">
    <property type="protein sequence ID" value="EJU00877.1"/>
    <property type="molecule type" value="Genomic_DNA"/>
</dbReference>
<feature type="chain" id="PRO_5004067589" evidence="1">
    <location>
        <begin position="21"/>
        <end position="118"/>
    </location>
</feature>
<evidence type="ECO:0000256" key="1">
    <source>
        <dbReference type="SAM" id="SignalP"/>
    </source>
</evidence>
<dbReference type="GeneID" id="63686246"/>
<keyword evidence="3" id="KW-1185">Reference proteome</keyword>
<reference evidence="2 3" key="1">
    <citation type="journal article" date="2012" name="Science">
        <title>The Paleozoic origin of enzymatic lignin decomposition reconstructed from 31 fungal genomes.</title>
        <authorList>
            <person name="Floudas D."/>
            <person name="Binder M."/>
            <person name="Riley R."/>
            <person name="Barry K."/>
            <person name="Blanchette R.A."/>
            <person name="Henrissat B."/>
            <person name="Martinez A.T."/>
            <person name="Otillar R."/>
            <person name="Spatafora J.W."/>
            <person name="Yadav J.S."/>
            <person name="Aerts A."/>
            <person name="Benoit I."/>
            <person name="Boyd A."/>
            <person name="Carlson A."/>
            <person name="Copeland A."/>
            <person name="Coutinho P.M."/>
            <person name="de Vries R.P."/>
            <person name="Ferreira P."/>
            <person name="Findley K."/>
            <person name="Foster B."/>
            <person name="Gaskell J."/>
            <person name="Glotzer D."/>
            <person name="Gorecki P."/>
            <person name="Heitman J."/>
            <person name="Hesse C."/>
            <person name="Hori C."/>
            <person name="Igarashi K."/>
            <person name="Jurgens J.A."/>
            <person name="Kallen N."/>
            <person name="Kersten P."/>
            <person name="Kohler A."/>
            <person name="Kuees U."/>
            <person name="Kumar T.K.A."/>
            <person name="Kuo A."/>
            <person name="LaButti K."/>
            <person name="Larrondo L.F."/>
            <person name="Lindquist E."/>
            <person name="Ling A."/>
            <person name="Lombard V."/>
            <person name="Lucas S."/>
            <person name="Lundell T."/>
            <person name="Martin R."/>
            <person name="McLaughlin D.J."/>
            <person name="Morgenstern I."/>
            <person name="Morin E."/>
            <person name="Murat C."/>
            <person name="Nagy L.G."/>
            <person name="Nolan M."/>
            <person name="Ohm R.A."/>
            <person name="Patyshakuliyeva A."/>
            <person name="Rokas A."/>
            <person name="Ruiz-Duenas F.J."/>
            <person name="Sabat G."/>
            <person name="Salamov A."/>
            <person name="Samejima M."/>
            <person name="Schmutz J."/>
            <person name="Slot J.C."/>
            <person name="St John F."/>
            <person name="Stenlid J."/>
            <person name="Sun H."/>
            <person name="Sun S."/>
            <person name="Syed K."/>
            <person name="Tsang A."/>
            <person name="Wiebenga A."/>
            <person name="Young D."/>
            <person name="Pisabarro A."/>
            <person name="Eastwood D.C."/>
            <person name="Martin F."/>
            <person name="Cullen D."/>
            <person name="Grigoriev I.V."/>
            <person name="Hibbett D.S."/>
        </authorList>
    </citation>
    <scope>NUCLEOTIDE SEQUENCE [LARGE SCALE GENOMIC DNA]</scope>
    <source>
        <strain evidence="2 3">DJM-731 SS1</strain>
    </source>
</reference>
<dbReference type="Proteomes" id="UP000030653">
    <property type="component" value="Unassembled WGS sequence"/>
</dbReference>
<gene>
    <name evidence="2" type="ORF">DACRYDRAFT_16305</name>
</gene>
<proteinExistence type="predicted"/>